<evidence type="ECO:0000256" key="5">
    <source>
        <dbReference type="SAM" id="MobiDB-lite"/>
    </source>
</evidence>
<dbReference type="GO" id="GO:0032196">
    <property type="term" value="P:transposition"/>
    <property type="evidence" value="ECO:0007669"/>
    <property type="project" value="UniProtKB-KW"/>
</dbReference>
<gene>
    <name evidence="8" type="ORF">Osc7112_4798</name>
</gene>
<dbReference type="eggNOG" id="COG0675">
    <property type="taxonomic scope" value="Bacteria"/>
</dbReference>
<evidence type="ECO:0000259" key="6">
    <source>
        <dbReference type="Pfam" id="PF01385"/>
    </source>
</evidence>
<keyword evidence="2" id="KW-0815">Transposition</keyword>
<dbReference type="HOGENOM" id="CLU_032903_1_1_3"/>
<dbReference type="RefSeq" id="WP_015178310.1">
    <property type="nucleotide sequence ID" value="NC_019729.1"/>
</dbReference>
<dbReference type="Proteomes" id="UP000010478">
    <property type="component" value="Chromosome"/>
</dbReference>
<evidence type="ECO:0000256" key="3">
    <source>
        <dbReference type="ARBA" id="ARBA00023125"/>
    </source>
</evidence>
<dbReference type="Pfam" id="PF07282">
    <property type="entry name" value="Cas12f1-like_TNB"/>
    <property type="match status" value="1"/>
</dbReference>
<proteinExistence type="inferred from homology"/>
<reference evidence="8 9" key="1">
    <citation type="submission" date="2012-05" db="EMBL/GenBank/DDBJ databases">
        <title>Finished chromosome of genome of Oscillatoria sp. PCC 7112.</title>
        <authorList>
            <consortium name="US DOE Joint Genome Institute"/>
            <person name="Gugger M."/>
            <person name="Coursin T."/>
            <person name="Rippka R."/>
            <person name="Tandeau De Marsac N."/>
            <person name="Huntemann M."/>
            <person name="Wei C.-L."/>
            <person name="Han J."/>
            <person name="Detter J.C."/>
            <person name="Han C."/>
            <person name="Tapia R."/>
            <person name="Davenport K."/>
            <person name="Daligault H."/>
            <person name="Erkkila T."/>
            <person name="Gu W."/>
            <person name="Munk A.C.C."/>
            <person name="Teshima H."/>
            <person name="Xu Y."/>
            <person name="Chain P."/>
            <person name="Chen A."/>
            <person name="Krypides N."/>
            <person name="Mavromatis K."/>
            <person name="Markowitz V."/>
            <person name="Szeto E."/>
            <person name="Ivanova N."/>
            <person name="Mikhailova N."/>
            <person name="Ovchinnikova G."/>
            <person name="Pagani I."/>
            <person name="Pati A."/>
            <person name="Goodwin L."/>
            <person name="Peters L."/>
            <person name="Pitluck S."/>
            <person name="Woyke T."/>
            <person name="Kerfeld C."/>
        </authorList>
    </citation>
    <scope>NUCLEOTIDE SEQUENCE [LARGE SCALE GENOMIC DNA]</scope>
    <source>
        <strain evidence="8 9">PCC 7112</strain>
    </source>
</reference>
<feature type="domain" description="Cas12f1-like TNB" evidence="7">
    <location>
        <begin position="298"/>
        <end position="363"/>
    </location>
</feature>
<dbReference type="InterPro" id="IPR001959">
    <property type="entry name" value="Transposase"/>
</dbReference>
<evidence type="ECO:0000259" key="7">
    <source>
        <dbReference type="Pfam" id="PF07282"/>
    </source>
</evidence>
<dbReference type="EMBL" id="CP003614">
    <property type="protein sequence ID" value="AFZ09076.1"/>
    <property type="molecule type" value="Genomic_DNA"/>
</dbReference>
<keyword evidence="9" id="KW-1185">Reference proteome</keyword>
<dbReference type="OrthoDB" id="435395at2"/>
<dbReference type="GO" id="GO:0006310">
    <property type="term" value="P:DNA recombination"/>
    <property type="evidence" value="ECO:0007669"/>
    <property type="project" value="UniProtKB-KW"/>
</dbReference>
<dbReference type="NCBIfam" id="NF040570">
    <property type="entry name" value="guided_TnpB"/>
    <property type="match status" value="1"/>
</dbReference>
<dbReference type="KEGG" id="oni:Osc7112_4798"/>
<name>K9VMC1_9CYAN</name>
<keyword evidence="3" id="KW-0238">DNA-binding</keyword>
<dbReference type="GO" id="GO:0003677">
    <property type="term" value="F:DNA binding"/>
    <property type="evidence" value="ECO:0007669"/>
    <property type="project" value="UniProtKB-KW"/>
</dbReference>
<keyword evidence="4" id="KW-0233">DNA recombination</keyword>
<evidence type="ECO:0000313" key="9">
    <source>
        <dbReference type="Proteomes" id="UP000010478"/>
    </source>
</evidence>
<sequence>MLVFEFKAYGKKQQYHKLDEAIRTGQFIRNKCLRYWMDNRGVGRKELYKYCTQLRAEFGFVKDLYSHACQAAVENAQRAIARFFDNCKNKKPGKKGYPQFKKNSRSLEYKVGGWKLSSCRKRINFTDKKGIGMLKLKGSRDLHFYQIEQIKRVRIVRRSDGYYVQFCVDAPRSALKDCKSSNPAVGIDVGIKYFLADSEGGIVENPKFYRKSEKQLNRANRKKSKKFKKGKPQSNNYKKAKNRYARKHLRVSRQREEFVKRVALRYVQSNDLVAYEYLNVQGMVKNRKLSKSISDAAWSKFRTWLDYFGSVYGTKTVAVSPHNTSQNCSNCGLKVSKSLSTRTHICPHCGYSADRDTNAAINILKRAQNTAGHAEINAWGEMPSSLVGETLLGYGNSLNQESPSL</sequence>
<accession>K9VMC1</accession>
<evidence type="ECO:0000313" key="8">
    <source>
        <dbReference type="EMBL" id="AFZ09076.1"/>
    </source>
</evidence>
<dbReference type="AlphaFoldDB" id="K9VMC1"/>
<dbReference type="Pfam" id="PF01385">
    <property type="entry name" value="OrfB_IS605"/>
    <property type="match status" value="1"/>
</dbReference>
<dbReference type="STRING" id="179408.Osc7112_4798"/>
<feature type="domain" description="Probable transposase IS891/IS1136/IS1341" evidence="6">
    <location>
        <begin position="166"/>
        <end position="287"/>
    </location>
</feature>
<dbReference type="PATRIC" id="fig|179408.3.peg.5964"/>
<evidence type="ECO:0000256" key="4">
    <source>
        <dbReference type="ARBA" id="ARBA00023172"/>
    </source>
</evidence>
<evidence type="ECO:0000256" key="1">
    <source>
        <dbReference type="ARBA" id="ARBA00008761"/>
    </source>
</evidence>
<protein>
    <submittedName>
        <fullName evidence="8">Transposase, IS605 OrfB family</fullName>
    </submittedName>
</protein>
<evidence type="ECO:0000256" key="2">
    <source>
        <dbReference type="ARBA" id="ARBA00022578"/>
    </source>
</evidence>
<feature type="compositionally biased region" description="Basic residues" evidence="5">
    <location>
        <begin position="219"/>
        <end position="231"/>
    </location>
</feature>
<organism evidence="8 9">
    <name type="scientific">Phormidium nigroviride PCC 7112</name>
    <dbReference type="NCBI Taxonomy" id="179408"/>
    <lineage>
        <taxon>Bacteria</taxon>
        <taxon>Bacillati</taxon>
        <taxon>Cyanobacteriota</taxon>
        <taxon>Cyanophyceae</taxon>
        <taxon>Oscillatoriophycideae</taxon>
        <taxon>Oscillatoriales</taxon>
        <taxon>Oscillatoriaceae</taxon>
        <taxon>Phormidium</taxon>
    </lineage>
</organism>
<dbReference type="InterPro" id="IPR010095">
    <property type="entry name" value="Cas12f1-like_TNB"/>
</dbReference>
<comment type="similarity">
    <text evidence="1">In the C-terminal section; belongs to the transposase 35 family.</text>
</comment>
<feature type="region of interest" description="Disordered" evidence="5">
    <location>
        <begin position="219"/>
        <end position="239"/>
    </location>
</feature>